<feature type="transmembrane region" description="Helical" evidence="1">
    <location>
        <begin position="36"/>
        <end position="53"/>
    </location>
</feature>
<reference evidence="2 3" key="1">
    <citation type="journal article" date="2016" name="Nat. Commun.">
        <title>Thousands of microbial genomes shed light on interconnected biogeochemical processes in an aquifer system.</title>
        <authorList>
            <person name="Anantharaman K."/>
            <person name="Brown C.T."/>
            <person name="Hug L.A."/>
            <person name="Sharon I."/>
            <person name="Castelle C.J."/>
            <person name="Probst A.J."/>
            <person name="Thomas B.C."/>
            <person name="Singh A."/>
            <person name="Wilkins M.J."/>
            <person name="Karaoz U."/>
            <person name="Brodie E.L."/>
            <person name="Williams K.H."/>
            <person name="Hubbard S.S."/>
            <person name="Banfield J.F."/>
        </authorList>
    </citation>
    <scope>NUCLEOTIDE SEQUENCE [LARGE SCALE GENOMIC DNA]</scope>
</reference>
<name>A0A1G2JC26_9BACT</name>
<protein>
    <submittedName>
        <fullName evidence="2">Uncharacterized protein</fullName>
    </submittedName>
</protein>
<dbReference type="EMBL" id="MHPP01000014">
    <property type="protein sequence ID" value="OGZ84679.1"/>
    <property type="molecule type" value="Genomic_DNA"/>
</dbReference>
<evidence type="ECO:0000313" key="2">
    <source>
        <dbReference type="EMBL" id="OGZ84679.1"/>
    </source>
</evidence>
<comment type="caution">
    <text evidence="2">The sequence shown here is derived from an EMBL/GenBank/DDBJ whole genome shotgun (WGS) entry which is preliminary data.</text>
</comment>
<keyword evidence="1" id="KW-0812">Transmembrane</keyword>
<sequence length="127" mass="14229">MGNKPRLCKWRVSADSTIINKLINYISKMFENFSRAGYIIIIIFILGATFLSQQPYAREYGKKLYLGIAVQKEIYWAKLSGWAVSNASGVYTKISGGLKGGGEPVKTTVDQNTNQNKNSIFQNILQK</sequence>
<dbReference type="Proteomes" id="UP000177751">
    <property type="component" value="Unassembled WGS sequence"/>
</dbReference>
<dbReference type="AlphaFoldDB" id="A0A1G2JC26"/>
<evidence type="ECO:0000256" key="1">
    <source>
        <dbReference type="SAM" id="Phobius"/>
    </source>
</evidence>
<evidence type="ECO:0000313" key="3">
    <source>
        <dbReference type="Proteomes" id="UP000177751"/>
    </source>
</evidence>
<gene>
    <name evidence="2" type="ORF">A2401_01365</name>
</gene>
<dbReference type="STRING" id="1802229.A2401_01365"/>
<proteinExistence type="predicted"/>
<accession>A0A1G2JC26</accession>
<organism evidence="2 3">
    <name type="scientific">Candidatus Staskawiczbacteria bacterium RIFOXYC1_FULL_38_18</name>
    <dbReference type="NCBI Taxonomy" id="1802229"/>
    <lineage>
        <taxon>Bacteria</taxon>
        <taxon>Candidatus Staskawicziibacteriota</taxon>
    </lineage>
</organism>
<keyword evidence="1" id="KW-1133">Transmembrane helix</keyword>
<keyword evidence="1" id="KW-0472">Membrane</keyword>